<dbReference type="Pfam" id="PF00560">
    <property type="entry name" value="LRR_1"/>
    <property type="match status" value="4"/>
</dbReference>
<evidence type="ECO:0000313" key="22">
    <source>
        <dbReference type="EnsemblPlants" id="Ma09_p23550.1"/>
    </source>
</evidence>
<protein>
    <recommendedName>
        <fullName evidence="3">non-specific serine/threonine protein kinase</fullName>
        <ecNumber evidence="3">2.7.11.1</ecNumber>
    </recommendedName>
</protein>
<comment type="subcellular location">
    <subcellularLocation>
        <location evidence="1">Membrane</location>
        <topology evidence="1">Single-pass membrane protein</topology>
    </subcellularLocation>
</comment>
<dbReference type="InterPro" id="IPR011009">
    <property type="entry name" value="Kinase-like_dom_sf"/>
</dbReference>
<dbReference type="FunFam" id="3.30.200.20:FF:000307">
    <property type="entry name" value="pollen receptor-like kinase 1"/>
    <property type="match status" value="1"/>
</dbReference>
<evidence type="ECO:0000256" key="9">
    <source>
        <dbReference type="ARBA" id="ARBA00022737"/>
    </source>
</evidence>
<evidence type="ECO:0000256" key="5">
    <source>
        <dbReference type="ARBA" id="ARBA00022614"/>
    </source>
</evidence>
<name>A0A804KMX4_MUSAM</name>
<dbReference type="GO" id="GO:0004674">
    <property type="term" value="F:protein serine/threonine kinase activity"/>
    <property type="evidence" value="ECO:0000318"/>
    <property type="project" value="GO_Central"/>
</dbReference>
<sequence length="615" mass="67236">MADSWPLQLLTFLLSFTLWGYSVAMSDDGRVLLQFRATLSSGGGDAALSSWAGGKGPCMDQNVSAWTGVYCENGNVSTLQLENMGLSGKLDLDILTGLLGLRSLSFSNNSFEGPVPDFTKLPALKSIYLSMNRFSGEIPDGMFSAMRALKKVWLSHNNLSGRIPSSLTVPTKLMEVGLDGNKFEGKLPDLRQPELRMVNVSYNNLEGPIPERLSNMSASLFEGNKNLCGAPLGVSCTPSKKLAPALLVGIILIAVKVLTLLIGLIGFLLRRRAPKGKTTTDKLQPGKSKRIEDLEAASVEKGSADHDGEKKKVSKKEQGKLTFVAEGRRKFDMQDLLKASAEVLGSGNFGSSYKATLVDAPAVVVKRFKEMNGVGREDFQEHMRRLGRLSHSNLLPLVAYYYRKEEKLLITEFVPKGSLAHMLHGNRGSTESPLDWPTRLNIVKGVARGLAYLYEELPMLTVPHGHLKSSNVLLDQSLAPLLADYALVPVMNKATASKVMVAYKSPECARHGKPSKKSDVWCFGILILEILTGEFPANHLTQGKAGAGDLASWVSRIASEERASPVFDKNMKGTENNEGEMLKLLQIAMACCETDDESRWELMTVLEKIEEIKGE</sequence>
<evidence type="ECO:0000256" key="1">
    <source>
        <dbReference type="ARBA" id="ARBA00004167"/>
    </source>
</evidence>
<keyword evidence="5" id="KW-0433">Leucine-rich repeat</keyword>
<keyword evidence="6" id="KW-0808">Transferase</keyword>
<dbReference type="OrthoDB" id="418615at2759"/>
<dbReference type="OMA" id="ELAQDIM"/>
<keyword evidence="7 18" id="KW-0812">Transmembrane</keyword>
<dbReference type="InterPro" id="IPR046959">
    <property type="entry name" value="PRK1-6/SRF4-like"/>
</dbReference>
<evidence type="ECO:0000256" key="11">
    <source>
        <dbReference type="ARBA" id="ARBA00022777"/>
    </source>
</evidence>
<dbReference type="InterPro" id="IPR000719">
    <property type="entry name" value="Prot_kinase_dom"/>
</dbReference>
<keyword evidence="14 18" id="KW-0472">Membrane</keyword>
<dbReference type="Gene3D" id="3.80.10.10">
    <property type="entry name" value="Ribonuclease Inhibitor"/>
    <property type="match status" value="2"/>
</dbReference>
<dbReference type="InParanoid" id="A0A804KMX4"/>
<evidence type="ECO:0000256" key="4">
    <source>
        <dbReference type="ARBA" id="ARBA00022553"/>
    </source>
</evidence>
<evidence type="ECO:0000256" key="3">
    <source>
        <dbReference type="ARBA" id="ARBA00012513"/>
    </source>
</evidence>
<keyword evidence="9" id="KW-0677">Repeat</keyword>
<evidence type="ECO:0000256" key="18">
    <source>
        <dbReference type="SAM" id="Phobius"/>
    </source>
</evidence>
<dbReference type="SUPFAM" id="SSF56112">
    <property type="entry name" value="Protein kinase-like (PK-like)"/>
    <property type="match status" value="1"/>
</dbReference>
<proteinExistence type="inferred from homology"/>
<dbReference type="Pfam" id="PF07714">
    <property type="entry name" value="PK_Tyr_Ser-Thr"/>
    <property type="match status" value="1"/>
</dbReference>
<evidence type="ECO:0000256" key="16">
    <source>
        <dbReference type="ARBA" id="ARBA00047899"/>
    </source>
</evidence>
<dbReference type="InterPro" id="IPR001245">
    <property type="entry name" value="Ser-Thr/Tyr_kinase_cat_dom"/>
</dbReference>
<dbReference type="SUPFAM" id="SSF52058">
    <property type="entry name" value="L domain-like"/>
    <property type="match status" value="1"/>
</dbReference>
<dbReference type="FunCoup" id="A0A804KMX4">
    <property type="interactions" value="10"/>
</dbReference>
<evidence type="ECO:0000256" key="19">
    <source>
        <dbReference type="SAM" id="SignalP"/>
    </source>
</evidence>
<dbReference type="GO" id="GO:0005524">
    <property type="term" value="F:ATP binding"/>
    <property type="evidence" value="ECO:0007669"/>
    <property type="project" value="UniProtKB-KW"/>
</dbReference>
<evidence type="ECO:0000256" key="8">
    <source>
        <dbReference type="ARBA" id="ARBA00022729"/>
    </source>
</evidence>
<evidence type="ECO:0000256" key="15">
    <source>
        <dbReference type="ARBA" id="ARBA00023170"/>
    </source>
</evidence>
<keyword evidence="15" id="KW-0675">Receptor</keyword>
<reference evidence="21" key="1">
    <citation type="submission" date="2021-03" db="EMBL/GenBank/DDBJ databases">
        <authorList>
            <consortium name="Genoscope - CEA"/>
            <person name="William W."/>
        </authorList>
    </citation>
    <scope>NUCLEOTIDE SEQUENCE</scope>
    <source>
        <strain evidence="21">Doubled-haploid Pahang</strain>
    </source>
</reference>
<dbReference type="PANTHER" id="PTHR48007">
    <property type="entry name" value="LEUCINE-RICH REPEAT RECEPTOR-LIKE PROTEIN KINASE PXC1"/>
    <property type="match status" value="1"/>
</dbReference>
<evidence type="ECO:0000256" key="14">
    <source>
        <dbReference type="ARBA" id="ARBA00023136"/>
    </source>
</evidence>
<keyword evidence="10" id="KW-0547">Nucleotide-binding</keyword>
<dbReference type="InterPro" id="IPR013210">
    <property type="entry name" value="LRR_N_plant-typ"/>
</dbReference>
<evidence type="ECO:0000313" key="23">
    <source>
        <dbReference type="Proteomes" id="UP000012960"/>
    </source>
</evidence>
<gene>
    <name evidence="21" type="ORF">GSMUA_242180.1</name>
</gene>
<comment type="similarity">
    <text evidence="2">Belongs to the protein kinase superfamily. Ser/Thr protein kinase family.</text>
</comment>
<evidence type="ECO:0000313" key="21">
    <source>
        <dbReference type="EMBL" id="CAG1836249.1"/>
    </source>
</evidence>
<keyword evidence="13 18" id="KW-1133">Transmembrane helix</keyword>
<evidence type="ECO:0000256" key="7">
    <source>
        <dbReference type="ARBA" id="ARBA00022692"/>
    </source>
</evidence>
<dbReference type="Gramene" id="Ma09_t23550.1">
    <property type="protein sequence ID" value="Ma09_p23550.1"/>
    <property type="gene ID" value="Ma09_g23550"/>
</dbReference>
<evidence type="ECO:0000256" key="12">
    <source>
        <dbReference type="ARBA" id="ARBA00022840"/>
    </source>
</evidence>
<keyword evidence="11" id="KW-0418">Kinase</keyword>
<evidence type="ECO:0000256" key="2">
    <source>
        <dbReference type="ARBA" id="ARBA00008684"/>
    </source>
</evidence>
<reference evidence="22" key="2">
    <citation type="submission" date="2021-05" db="UniProtKB">
        <authorList>
            <consortium name="EnsemblPlants"/>
        </authorList>
    </citation>
    <scope>IDENTIFICATION</scope>
    <source>
        <strain evidence="22">subsp. malaccensis</strain>
    </source>
</reference>
<dbReference type="InterPro" id="IPR001611">
    <property type="entry name" value="Leu-rich_rpt"/>
</dbReference>
<feature type="transmembrane region" description="Helical" evidence="18">
    <location>
        <begin position="245"/>
        <end position="269"/>
    </location>
</feature>
<dbReference type="GO" id="GO:0005886">
    <property type="term" value="C:plasma membrane"/>
    <property type="evidence" value="ECO:0000318"/>
    <property type="project" value="GO_Central"/>
</dbReference>
<dbReference type="InterPro" id="IPR032675">
    <property type="entry name" value="LRR_dom_sf"/>
</dbReference>
<keyword evidence="12" id="KW-0067">ATP-binding</keyword>
<keyword evidence="23" id="KW-1185">Reference proteome</keyword>
<organism evidence="22 23">
    <name type="scientific">Musa acuminata subsp. malaccensis</name>
    <name type="common">Wild banana</name>
    <name type="synonym">Musa malaccensis</name>
    <dbReference type="NCBI Taxonomy" id="214687"/>
    <lineage>
        <taxon>Eukaryota</taxon>
        <taxon>Viridiplantae</taxon>
        <taxon>Streptophyta</taxon>
        <taxon>Embryophyta</taxon>
        <taxon>Tracheophyta</taxon>
        <taxon>Spermatophyta</taxon>
        <taxon>Magnoliopsida</taxon>
        <taxon>Liliopsida</taxon>
        <taxon>Zingiberales</taxon>
        <taxon>Musaceae</taxon>
        <taxon>Musa</taxon>
    </lineage>
</organism>
<dbReference type="EnsemblPlants" id="Ma09_t23550.1">
    <property type="protein sequence ID" value="Ma09_p23550.1"/>
    <property type="gene ID" value="Ma09_g23550"/>
</dbReference>
<dbReference type="AlphaFoldDB" id="A0A804KMX4"/>
<evidence type="ECO:0000256" key="13">
    <source>
        <dbReference type="ARBA" id="ARBA00022989"/>
    </source>
</evidence>
<dbReference type="EMBL" id="HG996474">
    <property type="protein sequence ID" value="CAG1836249.1"/>
    <property type="molecule type" value="Genomic_DNA"/>
</dbReference>
<comment type="catalytic activity">
    <reaction evidence="16">
        <text>L-threonyl-[protein] + ATP = O-phospho-L-threonyl-[protein] + ADP + H(+)</text>
        <dbReference type="Rhea" id="RHEA:46608"/>
        <dbReference type="Rhea" id="RHEA-COMP:11060"/>
        <dbReference type="Rhea" id="RHEA-COMP:11605"/>
        <dbReference type="ChEBI" id="CHEBI:15378"/>
        <dbReference type="ChEBI" id="CHEBI:30013"/>
        <dbReference type="ChEBI" id="CHEBI:30616"/>
        <dbReference type="ChEBI" id="CHEBI:61977"/>
        <dbReference type="ChEBI" id="CHEBI:456216"/>
        <dbReference type="EC" id="2.7.11.1"/>
    </reaction>
</comment>
<evidence type="ECO:0000256" key="17">
    <source>
        <dbReference type="ARBA" id="ARBA00048679"/>
    </source>
</evidence>
<accession>A0A804KMX4</accession>
<dbReference type="FunFam" id="1.10.510.10:FF:000480">
    <property type="entry name" value="Pollen receptor-like kinase 1"/>
    <property type="match status" value="1"/>
</dbReference>
<dbReference type="Gene3D" id="1.10.510.10">
    <property type="entry name" value="Transferase(Phosphotransferase) domain 1"/>
    <property type="match status" value="1"/>
</dbReference>
<comment type="catalytic activity">
    <reaction evidence="17">
        <text>L-seryl-[protein] + ATP = O-phospho-L-seryl-[protein] + ADP + H(+)</text>
        <dbReference type="Rhea" id="RHEA:17989"/>
        <dbReference type="Rhea" id="RHEA-COMP:9863"/>
        <dbReference type="Rhea" id="RHEA-COMP:11604"/>
        <dbReference type="ChEBI" id="CHEBI:15378"/>
        <dbReference type="ChEBI" id="CHEBI:29999"/>
        <dbReference type="ChEBI" id="CHEBI:30616"/>
        <dbReference type="ChEBI" id="CHEBI:83421"/>
        <dbReference type="ChEBI" id="CHEBI:456216"/>
        <dbReference type="EC" id="2.7.11.1"/>
    </reaction>
</comment>
<feature type="chain" id="PRO_5033612208" description="non-specific serine/threonine protein kinase" evidence="19">
    <location>
        <begin position="25"/>
        <end position="615"/>
    </location>
</feature>
<dbReference type="Pfam" id="PF08263">
    <property type="entry name" value="LRRNT_2"/>
    <property type="match status" value="1"/>
</dbReference>
<evidence type="ECO:0000256" key="10">
    <source>
        <dbReference type="ARBA" id="ARBA00022741"/>
    </source>
</evidence>
<feature type="domain" description="Protein kinase" evidence="20">
    <location>
        <begin position="338"/>
        <end position="615"/>
    </location>
</feature>
<dbReference type="PANTHER" id="PTHR48007:SF64">
    <property type="entry name" value="POLLEN RECEPTOR-LIKE KINASE 1"/>
    <property type="match status" value="1"/>
</dbReference>
<dbReference type="PROSITE" id="PS50011">
    <property type="entry name" value="PROTEIN_KINASE_DOM"/>
    <property type="match status" value="1"/>
</dbReference>
<evidence type="ECO:0000259" key="20">
    <source>
        <dbReference type="PROSITE" id="PS50011"/>
    </source>
</evidence>
<keyword evidence="8 19" id="KW-0732">Signal</keyword>
<dbReference type="Proteomes" id="UP000012960">
    <property type="component" value="Unplaced"/>
</dbReference>
<dbReference type="Gene3D" id="3.30.200.20">
    <property type="entry name" value="Phosphorylase Kinase, domain 1"/>
    <property type="match status" value="1"/>
</dbReference>
<keyword evidence="4" id="KW-0597">Phosphoprotein</keyword>
<dbReference type="EC" id="2.7.11.1" evidence="3"/>
<feature type="signal peptide" evidence="19">
    <location>
        <begin position="1"/>
        <end position="24"/>
    </location>
</feature>
<evidence type="ECO:0000256" key="6">
    <source>
        <dbReference type="ARBA" id="ARBA00022679"/>
    </source>
</evidence>